<dbReference type="EnsemblMetazoa" id="GMOY005619-RA">
    <property type="protein sequence ID" value="GMOY005619-PA"/>
    <property type="gene ID" value="GMOY005619"/>
</dbReference>
<reference evidence="3" key="1">
    <citation type="submission" date="2020-05" db="UniProtKB">
        <authorList>
            <consortium name="EnsemblMetazoa"/>
        </authorList>
    </citation>
    <scope>IDENTIFICATION</scope>
    <source>
        <strain evidence="3">Yale</strain>
    </source>
</reference>
<dbReference type="AlphaFoldDB" id="A0A1B0FNY8"/>
<sequence length="1187" mass="139426">MKKRGQKLQIPKGVHSVDIYLRSKPSFIHKKESRRKLGSTRSWSELGEPLNKAYEIQTRPPPIDVFLYLQPTDVNYQYNEGTLVDINLEHKITRISKLTDFETEDNVIHMETFSAEKPTFSLPIRRDSIEAIEAFSDLPLKLTLYESTMQETGDGIADGIFHNIFYKWETLKDPKYKNWESLGVNSEVNFAVHQIFREVLVTENVDLNFTDINVQSDFALVCNSVHRFVLTDKNHTDLEKHLACDKQQIIVEIFKESEPNTKLLQGFLDVSVLLYPKVSNCSFAVELRPPLKSISARFSQRNKTSNFEKSDGEITTKTTFAIIKVCLKSPLTEPPDDLNEVFNLLQVERNIVNDCWKGEARKPTISQNEEWKCEENYKLFDDSIRQILRYLIKYNIKSISESKSYYCEQIKNLMNRILSLIACDFNIRCPTKTNIQFVNLMTTVFRELAERSYNLVQEVTRNILIEQHDTYANVERGLVQEINFAKLLYHIGNEDMSQDLFDELEEKYGDNRMYRFYMFLYDIEMEKFDSAREYLKRPLKDTNMDGQLVTDICKLYLDYMRDKNIAGDVSNVTEDLLRALTRYCEKAYREFPIGWMILYCIYKKHNYRPGMSYTRWKYENLKDALFNEIKYIPKSRWEIFNNFEPKLKTQKGKFFWKACEFLLKLGLYYFALFLFDVIADELEEAERYIVDASFKLAVKLVTADFMPQDFSLGDNKHENFSNEDELNAFTCLVNGNIAYYNNPLGLTAMEYYASLLRINISNKDIRFQLGILRYAYRMLEKKQLQEALEAFEFAMERINHPLIAYVGKAKTLYYLDRLKEAELYFAESTLFGVYLPNVWAYLATINIREYCCSLIEIYLAYETHEIGAEENNSTADESLINALIEFCESTEPNSKVGWMLLYCAYKKYNYRPGMSYARFNYENVLKTDFIESMCLPKSRWEILNNYKPKSQSEKFQYFWEPTNFLLCLGLYQFAAWMFEEVADNCSEVERYILETSLKLHMGSMGGDFIPQNFVLNSEFNKAELEAFVLLINGNAQYFLHPTDDGCYEDYYSGILNITGLNNPYDYQVGIIRYAFQMGAKDEYEKAIRAFDFAGHYQEHRLITYMGKAKALYYLGRLKEAKDYFAELTTFHTYNPNTWFYLALINLQLGDRDNALECWKYAHLDPQMGVHEDVLEELEEINPDDLPL</sequence>
<dbReference type="EMBL" id="CCAG010013124">
    <property type="status" value="NOT_ANNOTATED_CDS"/>
    <property type="molecule type" value="Genomic_DNA"/>
</dbReference>
<dbReference type="SUPFAM" id="SSF48452">
    <property type="entry name" value="TPR-like"/>
    <property type="match status" value="2"/>
</dbReference>
<dbReference type="Gene3D" id="1.25.40.10">
    <property type="entry name" value="Tetratricopeptide repeat domain"/>
    <property type="match status" value="2"/>
</dbReference>
<accession>A0A1B0FNY8</accession>
<evidence type="ECO:0000313" key="3">
    <source>
        <dbReference type="EnsemblMetazoa" id="GMOY005619-PA"/>
    </source>
</evidence>
<name>A0A1B0FNY8_GLOMM</name>
<evidence type="ECO:0000313" key="4">
    <source>
        <dbReference type="Proteomes" id="UP000092444"/>
    </source>
</evidence>
<dbReference type="PANTHER" id="PTHR44314:SF1">
    <property type="entry name" value="CILIA- AND FLAGELLA-ASSOCIATED PROTEIN 70"/>
    <property type="match status" value="1"/>
</dbReference>
<evidence type="ECO:0000256" key="2">
    <source>
        <dbReference type="ARBA" id="ARBA00022803"/>
    </source>
</evidence>
<keyword evidence="1" id="KW-0677">Repeat</keyword>
<dbReference type="GO" id="GO:0031514">
    <property type="term" value="C:motile cilium"/>
    <property type="evidence" value="ECO:0007669"/>
    <property type="project" value="TreeGrafter"/>
</dbReference>
<dbReference type="GO" id="GO:0060271">
    <property type="term" value="P:cilium assembly"/>
    <property type="evidence" value="ECO:0007669"/>
    <property type="project" value="TreeGrafter"/>
</dbReference>
<dbReference type="STRING" id="37546.A0A1B0FNY8"/>
<dbReference type="VEuPathDB" id="VectorBase:GMOY005619"/>
<protein>
    <submittedName>
        <fullName evidence="3">Uncharacterized protein</fullName>
    </submittedName>
</protein>
<dbReference type="InterPro" id="IPR052628">
    <property type="entry name" value="CFAP70"/>
</dbReference>
<keyword evidence="4" id="KW-1185">Reference proteome</keyword>
<dbReference type="PhylomeDB" id="A0A1B0FNY8"/>
<organism evidence="3 4">
    <name type="scientific">Glossina morsitans morsitans</name>
    <name type="common">Savannah tsetse fly</name>
    <dbReference type="NCBI Taxonomy" id="37546"/>
    <lineage>
        <taxon>Eukaryota</taxon>
        <taxon>Metazoa</taxon>
        <taxon>Ecdysozoa</taxon>
        <taxon>Arthropoda</taxon>
        <taxon>Hexapoda</taxon>
        <taxon>Insecta</taxon>
        <taxon>Pterygota</taxon>
        <taxon>Neoptera</taxon>
        <taxon>Endopterygota</taxon>
        <taxon>Diptera</taxon>
        <taxon>Brachycera</taxon>
        <taxon>Muscomorpha</taxon>
        <taxon>Hippoboscoidea</taxon>
        <taxon>Glossinidae</taxon>
        <taxon>Glossina</taxon>
    </lineage>
</organism>
<evidence type="ECO:0000256" key="1">
    <source>
        <dbReference type="ARBA" id="ARBA00022737"/>
    </source>
</evidence>
<dbReference type="GO" id="GO:0070062">
    <property type="term" value="C:extracellular exosome"/>
    <property type="evidence" value="ECO:0007669"/>
    <property type="project" value="TreeGrafter"/>
</dbReference>
<dbReference type="Proteomes" id="UP000092444">
    <property type="component" value="Unassembled WGS sequence"/>
</dbReference>
<dbReference type="PANTHER" id="PTHR44314">
    <property type="entry name" value="CILIA- AND FLAGELLA-ASSOCIATED PROTEIN 70"/>
    <property type="match status" value="1"/>
</dbReference>
<dbReference type="InterPro" id="IPR011990">
    <property type="entry name" value="TPR-like_helical_dom_sf"/>
</dbReference>
<proteinExistence type="predicted"/>
<dbReference type="EMBL" id="CCAG010013125">
    <property type="status" value="NOT_ANNOTATED_CDS"/>
    <property type="molecule type" value="Genomic_DNA"/>
</dbReference>
<keyword evidence="2" id="KW-0802">TPR repeat</keyword>
<dbReference type="GO" id="GO:0003341">
    <property type="term" value="P:cilium movement"/>
    <property type="evidence" value="ECO:0007669"/>
    <property type="project" value="TreeGrafter"/>
</dbReference>